<dbReference type="AlphaFoldDB" id="A0A162THR5"/>
<keyword evidence="1" id="KW-0863">Zinc-finger</keyword>
<accession>A0A162THR5</accession>
<dbReference type="EMBL" id="KV441024">
    <property type="protein sequence ID" value="OAD67253.1"/>
    <property type="molecule type" value="Genomic_DNA"/>
</dbReference>
<sequence>MKLLRKPVDHYESVKLWVEELNKSENTTLFTVHKNGSFLVSWVSEWQKENLEEWYIDSTHKTSKSFNTVAGKGPEDYFLFTIVEQNPITNKRLIMIDCSSIEIGAIEEIFGNSIKVQKSTHASNIAHNSVRAILSNMMHATTSVAYDILYNEFLVKFGEYEDFILYLTECGCQKKNYGAKHRDSNTAIKMVEKLSSTAFTCRSFTVDLVVYNIELQNVFLQNCTCLDTSKLCKHIFLINHTLGISYSLRQSLSSSSSAVHVSNTNTKAVVDTSLLSDEIEADIMKYCQLYSVELDSKIAKYKRISEDMSQFLDTLKFAYNKLKEHGSPSQSCPP</sequence>
<dbReference type="OrthoDB" id="2506357at2759"/>
<keyword evidence="1" id="KW-0862">Zinc</keyword>
<proteinExistence type="predicted"/>
<reference evidence="4" key="1">
    <citation type="submission" date="2015-06" db="EMBL/GenBank/DDBJ databases">
        <title>Expansion of signal transduction pathways in fungi by whole-genome duplication.</title>
        <authorList>
            <consortium name="DOE Joint Genome Institute"/>
            <person name="Corrochano L.M."/>
            <person name="Kuo A."/>
            <person name="Marcet-Houben M."/>
            <person name="Polaino S."/>
            <person name="Salamov A."/>
            <person name="Villalobos J.M."/>
            <person name="Alvarez M.I."/>
            <person name="Avalos J."/>
            <person name="Benito E.P."/>
            <person name="Benoit I."/>
            <person name="Burger G."/>
            <person name="Camino L.P."/>
            <person name="Canovas D."/>
            <person name="Cerda-Olmedo E."/>
            <person name="Cheng J.-F."/>
            <person name="Dominguez A."/>
            <person name="Elias M."/>
            <person name="Eslava A.P."/>
            <person name="Glaser F."/>
            <person name="Grimwood J."/>
            <person name="Gutierrez G."/>
            <person name="Heitman J."/>
            <person name="Henrissat B."/>
            <person name="Iturriaga E.A."/>
            <person name="Lang B.F."/>
            <person name="Lavin J.L."/>
            <person name="Lee S."/>
            <person name="Li W."/>
            <person name="Lindquist E."/>
            <person name="Lopez-Garcia S."/>
            <person name="Luque E.M."/>
            <person name="Marcos A.T."/>
            <person name="Martin J."/>
            <person name="McCluskey K."/>
            <person name="Medina H.R."/>
            <person name="Miralles-Duran A."/>
            <person name="Miyazaki A."/>
            <person name="Munoz-Torres E."/>
            <person name="Oguiza J.A."/>
            <person name="Ohm R."/>
            <person name="Olmedo M."/>
            <person name="Orejas M."/>
            <person name="Ortiz-Castellanos L."/>
            <person name="Pisabarro A.G."/>
            <person name="Rodriguez-Romero J."/>
            <person name="Ruiz-Herrera J."/>
            <person name="Ruiz-Vazquez R."/>
            <person name="Sanz C."/>
            <person name="Schackwitz W."/>
            <person name="Schmutz J."/>
            <person name="Shahriari M."/>
            <person name="Shelest E."/>
            <person name="Silva-Franco F."/>
            <person name="Soanes D."/>
            <person name="Syed K."/>
            <person name="Tagua V.G."/>
            <person name="Talbot N.J."/>
            <person name="Thon M."/>
            <person name="De vries R.P."/>
            <person name="Wiebenga A."/>
            <person name="Yadav J.S."/>
            <person name="Braun E.L."/>
            <person name="Baker S."/>
            <person name="Garre V."/>
            <person name="Horwitz B."/>
            <person name="Torres-Martinez S."/>
            <person name="Idnurm A."/>
            <person name="Herrera-Estrella A."/>
            <person name="Gabaldon T."/>
            <person name="Grigoriev I.V."/>
        </authorList>
    </citation>
    <scope>NUCLEOTIDE SEQUENCE [LARGE SCALE GENOMIC DNA]</scope>
    <source>
        <strain evidence="4">NRRL 1555(-)</strain>
    </source>
</reference>
<dbReference type="VEuPathDB" id="FungiDB:PHYBLDRAFT_174292"/>
<dbReference type="GO" id="GO:0008270">
    <property type="term" value="F:zinc ion binding"/>
    <property type="evidence" value="ECO:0007669"/>
    <property type="project" value="UniProtKB-KW"/>
</dbReference>
<protein>
    <recommendedName>
        <fullName evidence="2">SWIM-type domain-containing protein</fullName>
    </recommendedName>
</protein>
<dbReference type="RefSeq" id="XP_018285293.1">
    <property type="nucleotide sequence ID" value="XM_018437223.1"/>
</dbReference>
<evidence type="ECO:0000313" key="3">
    <source>
        <dbReference type="EMBL" id="OAD67253.1"/>
    </source>
</evidence>
<feature type="domain" description="SWIM-type" evidence="2">
    <location>
        <begin position="204"/>
        <end position="243"/>
    </location>
</feature>
<dbReference type="GeneID" id="28998129"/>
<evidence type="ECO:0000259" key="2">
    <source>
        <dbReference type="PROSITE" id="PS50966"/>
    </source>
</evidence>
<dbReference type="STRING" id="763407.A0A162THR5"/>
<dbReference type="Proteomes" id="UP000077315">
    <property type="component" value="Unassembled WGS sequence"/>
</dbReference>
<organism evidence="3 4">
    <name type="scientific">Phycomyces blakesleeanus (strain ATCC 8743b / DSM 1359 / FGSC 10004 / NBRC 33097 / NRRL 1555)</name>
    <dbReference type="NCBI Taxonomy" id="763407"/>
    <lineage>
        <taxon>Eukaryota</taxon>
        <taxon>Fungi</taxon>
        <taxon>Fungi incertae sedis</taxon>
        <taxon>Mucoromycota</taxon>
        <taxon>Mucoromycotina</taxon>
        <taxon>Mucoromycetes</taxon>
        <taxon>Mucorales</taxon>
        <taxon>Phycomycetaceae</taxon>
        <taxon>Phycomyces</taxon>
    </lineage>
</organism>
<gene>
    <name evidence="3" type="ORF">PHYBLDRAFT_174292</name>
</gene>
<evidence type="ECO:0000256" key="1">
    <source>
        <dbReference type="PROSITE-ProRule" id="PRU00325"/>
    </source>
</evidence>
<keyword evidence="4" id="KW-1185">Reference proteome</keyword>
<dbReference type="PROSITE" id="PS50966">
    <property type="entry name" value="ZF_SWIM"/>
    <property type="match status" value="1"/>
</dbReference>
<keyword evidence="1" id="KW-0479">Metal-binding</keyword>
<evidence type="ECO:0000313" key="4">
    <source>
        <dbReference type="Proteomes" id="UP000077315"/>
    </source>
</evidence>
<dbReference type="InParanoid" id="A0A162THR5"/>
<dbReference type="InterPro" id="IPR007527">
    <property type="entry name" value="Znf_SWIM"/>
</dbReference>
<name>A0A162THR5_PHYB8</name>